<organism evidence="2 3">
    <name type="scientific">Aspergillus pseudodeflectus</name>
    <dbReference type="NCBI Taxonomy" id="176178"/>
    <lineage>
        <taxon>Eukaryota</taxon>
        <taxon>Fungi</taxon>
        <taxon>Dikarya</taxon>
        <taxon>Ascomycota</taxon>
        <taxon>Pezizomycotina</taxon>
        <taxon>Eurotiomycetes</taxon>
        <taxon>Eurotiomycetidae</taxon>
        <taxon>Eurotiales</taxon>
        <taxon>Aspergillaceae</taxon>
        <taxon>Aspergillus</taxon>
        <taxon>Aspergillus subgen. Nidulantes</taxon>
    </lineage>
</organism>
<evidence type="ECO:0000256" key="1">
    <source>
        <dbReference type="SAM" id="MobiDB-lite"/>
    </source>
</evidence>
<dbReference type="EMBL" id="JBFXLR010000073">
    <property type="protein sequence ID" value="KAL2839533.1"/>
    <property type="molecule type" value="Genomic_DNA"/>
</dbReference>
<feature type="compositionally biased region" description="Acidic residues" evidence="1">
    <location>
        <begin position="277"/>
        <end position="306"/>
    </location>
</feature>
<proteinExistence type="predicted"/>
<accession>A0ABR4JKN6</accession>
<comment type="caution">
    <text evidence="2">The sequence shown here is derived from an EMBL/GenBank/DDBJ whole genome shotgun (WGS) entry which is preliminary data.</text>
</comment>
<feature type="region of interest" description="Disordered" evidence="1">
    <location>
        <begin position="257"/>
        <end position="316"/>
    </location>
</feature>
<keyword evidence="3" id="KW-1185">Reference proteome</keyword>
<dbReference type="GeneID" id="98162276"/>
<protein>
    <recommendedName>
        <fullName evidence="4">HNH nuclease domain-containing protein</fullName>
    </recommendedName>
</protein>
<evidence type="ECO:0000313" key="2">
    <source>
        <dbReference type="EMBL" id="KAL2839533.1"/>
    </source>
</evidence>
<evidence type="ECO:0000313" key="3">
    <source>
        <dbReference type="Proteomes" id="UP001610444"/>
    </source>
</evidence>
<sequence>MSPSDDPKMDEREKLIAFISQNKALTHVNSATWACLWFADVVKLKELVYKLASGRGECLYEALYTEMVNMSDLTNEPLKTEDLLNPVAASIYLKFLKHKTGADFLKEQLVFWDIMRTFWRKETILPWTAALYVSQGQQESAGMVTISSDFDKLWREGRFGLEPLKLTHGGKHLEARFFWLPKAEYKPSVPLMTRLSLAGDIECYRLGRQFGIKSGEVMVFKTDNPMIDPLPSWDLLHMQWTLNRVLAASGVIGLVEKDNGDDSSSESLVESFKSFEETDEENDEEGNDEEENEVVTESSSSEEEPAYDVGQGWILW</sequence>
<name>A0ABR4JKN6_9EURO</name>
<dbReference type="Proteomes" id="UP001610444">
    <property type="component" value="Unassembled WGS sequence"/>
</dbReference>
<evidence type="ECO:0008006" key="4">
    <source>
        <dbReference type="Google" id="ProtNLM"/>
    </source>
</evidence>
<dbReference type="RefSeq" id="XP_070893576.1">
    <property type="nucleotide sequence ID" value="XM_071047112.1"/>
</dbReference>
<reference evidence="2 3" key="1">
    <citation type="submission" date="2024-07" db="EMBL/GenBank/DDBJ databases">
        <title>Section-level genome sequencing and comparative genomics of Aspergillus sections Usti and Cavernicolus.</title>
        <authorList>
            <consortium name="Lawrence Berkeley National Laboratory"/>
            <person name="Nybo J.L."/>
            <person name="Vesth T.C."/>
            <person name="Theobald S."/>
            <person name="Frisvad J.C."/>
            <person name="Larsen T.O."/>
            <person name="Kjaerboelling I."/>
            <person name="Rothschild-Mancinelli K."/>
            <person name="Lyhne E.K."/>
            <person name="Kogle M.E."/>
            <person name="Barry K."/>
            <person name="Clum A."/>
            <person name="Na H."/>
            <person name="Ledsgaard L."/>
            <person name="Lin J."/>
            <person name="Lipzen A."/>
            <person name="Kuo A."/>
            <person name="Riley R."/>
            <person name="Mondo S."/>
            <person name="LaButti K."/>
            <person name="Haridas S."/>
            <person name="Pangalinan J."/>
            <person name="Salamov A.A."/>
            <person name="Simmons B.A."/>
            <person name="Magnuson J.K."/>
            <person name="Chen J."/>
            <person name="Drula E."/>
            <person name="Henrissat B."/>
            <person name="Wiebenga A."/>
            <person name="Lubbers R.J."/>
            <person name="Gomes A.C."/>
            <person name="Macurrencykelacurrency M.R."/>
            <person name="Stajich J."/>
            <person name="Grigoriev I.V."/>
            <person name="Mortensen U.H."/>
            <person name="De vries R.P."/>
            <person name="Baker S.E."/>
            <person name="Andersen M.R."/>
        </authorList>
    </citation>
    <scope>NUCLEOTIDE SEQUENCE [LARGE SCALE GENOMIC DNA]</scope>
    <source>
        <strain evidence="2 3">CBS 756.74</strain>
    </source>
</reference>
<gene>
    <name evidence="2" type="ORF">BJX68DRAFT_272055</name>
</gene>